<gene>
    <name evidence="2" type="ORF">SAMN02745134_02836</name>
</gene>
<evidence type="ECO:0000313" key="3">
    <source>
        <dbReference type="Proteomes" id="UP000192468"/>
    </source>
</evidence>
<organism evidence="2 3">
    <name type="scientific">Clostridium acidisoli DSM 12555</name>
    <dbReference type="NCBI Taxonomy" id="1121291"/>
    <lineage>
        <taxon>Bacteria</taxon>
        <taxon>Bacillati</taxon>
        <taxon>Bacillota</taxon>
        <taxon>Clostridia</taxon>
        <taxon>Eubacteriales</taxon>
        <taxon>Clostridiaceae</taxon>
        <taxon>Clostridium</taxon>
    </lineage>
</organism>
<dbReference type="AlphaFoldDB" id="A0A1W1XR29"/>
<keyword evidence="3" id="KW-1185">Reference proteome</keyword>
<dbReference type="OrthoDB" id="9864986at2"/>
<protein>
    <recommendedName>
        <fullName evidence="4">DUF4190 domain-containing protein</fullName>
    </recommendedName>
</protein>
<sequence>MKNYDLSVATLVIGIIGLILSFIPILNFFGIFFCVIGFIIGFKLKLKNSKSKTIIKGDSLVTSGIVLCIMGLIVFIIVTTIMGIFAASL</sequence>
<reference evidence="2 3" key="1">
    <citation type="submission" date="2017-04" db="EMBL/GenBank/DDBJ databases">
        <authorList>
            <person name="Afonso C.L."/>
            <person name="Miller P.J."/>
            <person name="Scott M.A."/>
            <person name="Spackman E."/>
            <person name="Goraichik I."/>
            <person name="Dimitrov K.M."/>
            <person name="Suarez D.L."/>
            <person name="Swayne D.E."/>
        </authorList>
    </citation>
    <scope>NUCLEOTIDE SEQUENCE [LARGE SCALE GENOMIC DNA]</scope>
    <source>
        <strain evidence="2 3">DSM 12555</strain>
    </source>
</reference>
<keyword evidence="1" id="KW-1133">Transmembrane helix</keyword>
<name>A0A1W1XR29_9CLOT</name>
<dbReference type="Proteomes" id="UP000192468">
    <property type="component" value="Unassembled WGS sequence"/>
</dbReference>
<feature type="transmembrane region" description="Helical" evidence="1">
    <location>
        <begin position="60"/>
        <end position="87"/>
    </location>
</feature>
<feature type="transmembrane region" description="Helical" evidence="1">
    <location>
        <begin position="6"/>
        <end position="39"/>
    </location>
</feature>
<evidence type="ECO:0000256" key="1">
    <source>
        <dbReference type="SAM" id="Phobius"/>
    </source>
</evidence>
<dbReference type="EMBL" id="FWXH01000013">
    <property type="protein sequence ID" value="SMC26439.1"/>
    <property type="molecule type" value="Genomic_DNA"/>
</dbReference>
<proteinExistence type="predicted"/>
<evidence type="ECO:0008006" key="4">
    <source>
        <dbReference type="Google" id="ProtNLM"/>
    </source>
</evidence>
<evidence type="ECO:0000313" key="2">
    <source>
        <dbReference type="EMBL" id="SMC26439.1"/>
    </source>
</evidence>
<keyword evidence="1" id="KW-0472">Membrane</keyword>
<keyword evidence="1" id="KW-0812">Transmembrane</keyword>
<accession>A0A1W1XR29</accession>